<dbReference type="Proteomes" id="UP000515135">
    <property type="component" value="Unplaced"/>
</dbReference>
<dbReference type="AlphaFoldDB" id="A0A6P4ZT56"/>
<reference evidence="7" key="1">
    <citation type="submission" date="2025-08" db="UniProtKB">
        <authorList>
            <consortium name="RefSeq"/>
        </authorList>
    </citation>
    <scope>IDENTIFICATION</scope>
    <source>
        <tissue evidence="7">Gonad</tissue>
    </source>
</reference>
<dbReference type="InterPro" id="IPR003591">
    <property type="entry name" value="Leu-rich_rpt_typical-subtyp"/>
</dbReference>
<dbReference type="RefSeq" id="XP_019637274.1">
    <property type="nucleotide sequence ID" value="XM_019781715.1"/>
</dbReference>
<dbReference type="SUPFAM" id="SSF52058">
    <property type="entry name" value="L domain-like"/>
    <property type="match status" value="1"/>
</dbReference>
<keyword evidence="6" id="KW-1185">Reference proteome</keyword>
<feature type="region of interest" description="Disordered" evidence="4">
    <location>
        <begin position="773"/>
        <end position="823"/>
    </location>
</feature>
<feature type="compositionally biased region" description="Polar residues" evidence="4">
    <location>
        <begin position="499"/>
        <end position="512"/>
    </location>
</feature>
<feature type="region of interest" description="Disordered" evidence="4">
    <location>
        <begin position="954"/>
        <end position="996"/>
    </location>
</feature>
<dbReference type="InterPro" id="IPR032675">
    <property type="entry name" value="LRR_dom_sf"/>
</dbReference>
<protein>
    <submittedName>
        <fullName evidence="7">Uncharacterized protein LOC109479726</fullName>
    </submittedName>
</protein>
<proteinExistence type="predicted"/>
<dbReference type="OrthoDB" id="10314289at2759"/>
<sequence length="996" mass="108835">MAGLKLSLFVLFLLAFGPSQAGLPCARLCVVSRTGSCPRLGGIMIVASGGTKPCATCNTTGMADENPLGCLPGDLKKLQVAGHSDRSGELKPLPRLAQLRNLILGPGNIRTVGREAFAHVPGILTLSMDKNAIKTVGSWFGEITKLQKLALSWNEIEGIKENAFQPLRQLGYLDLRHNRLRVVEERHFSGLTRLWALHLSYNNISHIAGKSFDRLSRLLTLSLDHNKISFLGTEWLQGLSRRHVYIHENPFRCTCALSRASPSSLCFANRDGMRCSYPPGLSGRKVDDVARGEMPCRPPAAKVSRRDHGTTLVCEVFWEKRPEIEWMDPRGRAVGDRQAQDRCGGTVTTRLEHEYPTTQSPEGGQVLPRDAPTLTYIGMSTSTLQMNRQAYRCWTGGSFRCVVKSATTGSVFEDLPLTKSSEQDPGHDHTVTTAAAYTLTTAQRNARVTERVAKTPDKNPRQDGITPAAEAGSMGQAKTNKPRQDGITPAADKAERRTVMTTVFTLKPTRQNGRVKENKSKATTKNGQQDGANPPAENPLHTMPMVFLYIITGLVAGRKCYKKRQERRQYLHGNAVAIVGIPLQNLQPLAAAPTTGNPVPPQQANDDIPDDASITPYAETSRLENPMYDADVMGPRGATSASPDPRTGPSRLANSRATSQPGGSGTAQAGNAPVPPPRSDKPGIAASDSHYYPPGTATTRAKDVPTGPAETNRRVNPNVSAQAKRSGMSATRRNRSASCGSRRASYDNRRASYHNRRASYDSQVEGANLYLDLNGPPRHSGSDMPQAEDVNSSVSVHPKRLGTATLPRTSGRASYDPRSLGMDEEVNVEGPNIYLDLNGLKRHSGLEMPQAEDIPDPLPRTNRYVNSNVSAHPQGFDMLQAERILDPLPRIHTYVNSNLSEHPQGSDMPQTERIPDPLPRIHTYVNSNVSARPQGSDMPQTERIPDPLPRIHTYVNSNVSPHPQGPDMPQTEKNPDPLPRIHTYVNSNVSAEPRRT</sequence>
<feature type="compositionally biased region" description="Polar residues" evidence="4">
    <location>
        <begin position="521"/>
        <end position="531"/>
    </location>
</feature>
<feature type="region of interest" description="Disordered" evidence="4">
    <location>
        <begin position="444"/>
        <end position="540"/>
    </location>
</feature>
<evidence type="ECO:0000256" key="1">
    <source>
        <dbReference type="ARBA" id="ARBA00022614"/>
    </source>
</evidence>
<evidence type="ECO:0000313" key="6">
    <source>
        <dbReference type="Proteomes" id="UP000515135"/>
    </source>
</evidence>
<feature type="signal peptide" evidence="5">
    <location>
        <begin position="1"/>
        <end position="21"/>
    </location>
</feature>
<feature type="chain" id="PRO_5027761945" evidence="5">
    <location>
        <begin position="22"/>
        <end position="996"/>
    </location>
</feature>
<dbReference type="KEGG" id="bbel:109479726"/>
<evidence type="ECO:0000256" key="3">
    <source>
        <dbReference type="ARBA" id="ARBA00022737"/>
    </source>
</evidence>
<evidence type="ECO:0000256" key="4">
    <source>
        <dbReference type="SAM" id="MobiDB-lite"/>
    </source>
</evidence>
<dbReference type="PANTHER" id="PTHR24366">
    <property type="entry name" value="IG(IMMUNOGLOBULIN) AND LRR(LEUCINE RICH REPEAT) DOMAINS"/>
    <property type="match status" value="1"/>
</dbReference>
<keyword evidence="1" id="KW-0433">Leucine-rich repeat</keyword>
<dbReference type="SMART" id="SM00369">
    <property type="entry name" value="LRR_TYP"/>
    <property type="match status" value="5"/>
</dbReference>
<evidence type="ECO:0000313" key="7">
    <source>
        <dbReference type="RefSeq" id="XP_019637274.1"/>
    </source>
</evidence>
<evidence type="ECO:0000256" key="5">
    <source>
        <dbReference type="SAM" id="SignalP"/>
    </source>
</evidence>
<dbReference type="Pfam" id="PF13855">
    <property type="entry name" value="LRR_8"/>
    <property type="match status" value="1"/>
</dbReference>
<feature type="compositionally biased region" description="Polar residues" evidence="4">
    <location>
        <begin position="594"/>
        <end position="605"/>
    </location>
</feature>
<feature type="compositionally biased region" description="Polar residues" evidence="4">
    <location>
        <begin position="714"/>
        <end position="739"/>
    </location>
</feature>
<accession>A0A6P4ZT56</accession>
<feature type="compositionally biased region" description="Basic and acidic residues" evidence="4">
    <location>
        <begin position="447"/>
        <end position="461"/>
    </location>
</feature>
<organism evidence="6 7">
    <name type="scientific">Branchiostoma belcheri</name>
    <name type="common">Amphioxus</name>
    <dbReference type="NCBI Taxonomy" id="7741"/>
    <lineage>
        <taxon>Eukaryota</taxon>
        <taxon>Metazoa</taxon>
        <taxon>Chordata</taxon>
        <taxon>Cephalochordata</taxon>
        <taxon>Leptocardii</taxon>
        <taxon>Amphioxiformes</taxon>
        <taxon>Branchiostomatidae</taxon>
        <taxon>Branchiostoma</taxon>
    </lineage>
</organism>
<keyword evidence="2 5" id="KW-0732">Signal</keyword>
<dbReference type="InterPro" id="IPR001611">
    <property type="entry name" value="Leu-rich_rpt"/>
</dbReference>
<dbReference type="GeneID" id="109479726"/>
<feature type="compositionally biased region" description="Polar residues" evidence="4">
    <location>
        <begin position="652"/>
        <end position="669"/>
    </location>
</feature>
<evidence type="ECO:0000256" key="2">
    <source>
        <dbReference type="ARBA" id="ARBA00022729"/>
    </source>
</evidence>
<dbReference type="Gene3D" id="3.80.10.10">
    <property type="entry name" value="Ribonuclease Inhibitor"/>
    <property type="match status" value="1"/>
</dbReference>
<feature type="region of interest" description="Disordered" evidence="4">
    <location>
        <begin position="591"/>
        <end position="754"/>
    </location>
</feature>
<name>A0A6P4ZT56_BRABE</name>
<dbReference type="PANTHER" id="PTHR24366:SF161">
    <property type="entry name" value="TIR DOMAIN-CONTAINING PROTEIN"/>
    <property type="match status" value="1"/>
</dbReference>
<keyword evidence="3" id="KW-0677">Repeat</keyword>
<gene>
    <name evidence="7" type="primary">LOC109479726</name>
</gene>